<proteinExistence type="predicted"/>
<dbReference type="AlphaFoldDB" id="A0A2P2PA69"/>
<reference evidence="1" key="1">
    <citation type="submission" date="2018-02" db="EMBL/GenBank/DDBJ databases">
        <title>Rhizophora mucronata_Transcriptome.</title>
        <authorList>
            <person name="Meera S.P."/>
            <person name="Sreeshan A."/>
            <person name="Augustine A."/>
        </authorList>
    </citation>
    <scope>NUCLEOTIDE SEQUENCE</scope>
    <source>
        <tissue evidence="1">Leaf</tissue>
    </source>
</reference>
<dbReference type="EMBL" id="GGEC01071154">
    <property type="protein sequence ID" value="MBX51638.1"/>
    <property type="molecule type" value="Transcribed_RNA"/>
</dbReference>
<evidence type="ECO:0000313" key="1">
    <source>
        <dbReference type="EMBL" id="MBX51638.1"/>
    </source>
</evidence>
<protein>
    <submittedName>
        <fullName evidence="1">Uncharacterized protein</fullName>
    </submittedName>
</protein>
<sequence>MGFTNIGHMLMKNIRFEGCGERWLYIKRAQFSTANHPKYKRKLFIIIIVTSPRTPPS</sequence>
<accession>A0A2P2PA69</accession>
<name>A0A2P2PA69_RHIMU</name>
<organism evidence="1">
    <name type="scientific">Rhizophora mucronata</name>
    <name type="common">Asiatic mangrove</name>
    <dbReference type="NCBI Taxonomy" id="61149"/>
    <lineage>
        <taxon>Eukaryota</taxon>
        <taxon>Viridiplantae</taxon>
        <taxon>Streptophyta</taxon>
        <taxon>Embryophyta</taxon>
        <taxon>Tracheophyta</taxon>
        <taxon>Spermatophyta</taxon>
        <taxon>Magnoliopsida</taxon>
        <taxon>eudicotyledons</taxon>
        <taxon>Gunneridae</taxon>
        <taxon>Pentapetalae</taxon>
        <taxon>rosids</taxon>
        <taxon>fabids</taxon>
        <taxon>Malpighiales</taxon>
        <taxon>Rhizophoraceae</taxon>
        <taxon>Rhizophora</taxon>
    </lineage>
</organism>